<accession>A0A2U1ME44</accession>
<organism evidence="3 4">
    <name type="scientific">Artemisia annua</name>
    <name type="common">Sweet wormwood</name>
    <dbReference type="NCBI Taxonomy" id="35608"/>
    <lineage>
        <taxon>Eukaryota</taxon>
        <taxon>Viridiplantae</taxon>
        <taxon>Streptophyta</taxon>
        <taxon>Embryophyta</taxon>
        <taxon>Tracheophyta</taxon>
        <taxon>Spermatophyta</taxon>
        <taxon>Magnoliopsida</taxon>
        <taxon>eudicotyledons</taxon>
        <taxon>Gunneridae</taxon>
        <taxon>Pentapetalae</taxon>
        <taxon>asterids</taxon>
        <taxon>campanulids</taxon>
        <taxon>Asterales</taxon>
        <taxon>Asteraceae</taxon>
        <taxon>Asteroideae</taxon>
        <taxon>Anthemideae</taxon>
        <taxon>Artemisiinae</taxon>
        <taxon>Artemisia</taxon>
    </lineage>
</organism>
<dbReference type="GO" id="GO:0008408">
    <property type="term" value="F:3'-5' exonuclease activity"/>
    <property type="evidence" value="ECO:0007669"/>
    <property type="project" value="TreeGrafter"/>
</dbReference>
<evidence type="ECO:0000256" key="1">
    <source>
        <dbReference type="ARBA" id="ARBA00022722"/>
    </source>
</evidence>
<comment type="caution">
    <text evidence="3">The sequence shown here is derived from an EMBL/GenBank/DDBJ whole genome shotgun (WGS) entry which is preliminary data.</text>
</comment>
<keyword evidence="2" id="KW-0378">Hydrolase</keyword>
<sequence length="203" mass="23069">MTSTTIVLLNSIERAIGTTITKDGHIVNKWLEKLEKKNQNLNELNIGIDCKWDGENTVAILQICVNSNCLIFQLNHSRYIPWSLVAFLNIPSYTFTGIGIEETCEKLGYKRALLERNQTSFLSKMVDLGELAVEKGYCTEDNMGLGLVELAEIVLKKKVNDDYQDVGMRRWDEEDLSDNQVKCACIDGFLAFEIGRVLREQKN</sequence>
<dbReference type="Gene3D" id="3.30.420.10">
    <property type="entry name" value="Ribonuclease H-like superfamily/Ribonuclease H"/>
    <property type="match status" value="1"/>
</dbReference>
<dbReference type="InterPro" id="IPR012337">
    <property type="entry name" value="RNaseH-like_sf"/>
</dbReference>
<protein>
    <submittedName>
        <fullName evidence="3">Werner Syndrome-like exonuclease</fullName>
    </submittedName>
</protein>
<dbReference type="PANTHER" id="PTHR13620:SF105">
    <property type="entry name" value="OS01G0737700 PROTEIN"/>
    <property type="match status" value="1"/>
</dbReference>
<dbReference type="GO" id="GO:0003676">
    <property type="term" value="F:nucleic acid binding"/>
    <property type="evidence" value="ECO:0007669"/>
    <property type="project" value="InterPro"/>
</dbReference>
<dbReference type="Proteomes" id="UP000245207">
    <property type="component" value="Unassembled WGS sequence"/>
</dbReference>
<evidence type="ECO:0000313" key="4">
    <source>
        <dbReference type="Proteomes" id="UP000245207"/>
    </source>
</evidence>
<gene>
    <name evidence="3" type="ORF">CTI12_AA390040</name>
</gene>
<dbReference type="GO" id="GO:0005737">
    <property type="term" value="C:cytoplasm"/>
    <property type="evidence" value="ECO:0007669"/>
    <property type="project" value="TreeGrafter"/>
</dbReference>
<proteinExistence type="predicted"/>
<dbReference type="SUPFAM" id="SSF53098">
    <property type="entry name" value="Ribonuclease H-like"/>
    <property type="match status" value="1"/>
</dbReference>
<evidence type="ECO:0000256" key="2">
    <source>
        <dbReference type="ARBA" id="ARBA00022801"/>
    </source>
</evidence>
<keyword evidence="4" id="KW-1185">Reference proteome</keyword>
<evidence type="ECO:0000313" key="3">
    <source>
        <dbReference type="EMBL" id="PWA59541.1"/>
    </source>
</evidence>
<dbReference type="AlphaFoldDB" id="A0A2U1ME44"/>
<dbReference type="PANTHER" id="PTHR13620">
    <property type="entry name" value="3-5 EXONUCLEASE"/>
    <property type="match status" value="1"/>
</dbReference>
<reference evidence="3 4" key="1">
    <citation type="journal article" date="2018" name="Mol. Plant">
        <title>The genome of Artemisia annua provides insight into the evolution of Asteraceae family and artemisinin biosynthesis.</title>
        <authorList>
            <person name="Shen Q."/>
            <person name="Zhang L."/>
            <person name="Liao Z."/>
            <person name="Wang S."/>
            <person name="Yan T."/>
            <person name="Shi P."/>
            <person name="Liu M."/>
            <person name="Fu X."/>
            <person name="Pan Q."/>
            <person name="Wang Y."/>
            <person name="Lv Z."/>
            <person name="Lu X."/>
            <person name="Zhang F."/>
            <person name="Jiang W."/>
            <person name="Ma Y."/>
            <person name="Chen M."/>
            <person name="Hao X."/>
            <person name="Li L."/>
            <person name="Tang Y."/>
            <person name="Lv G."/>
            <person name="Zhou Y."/>
            <person name="Sun X."/>
            <person name="Brodelius P.E."/>
            <person name="Rose J.K.C."/>
            <person name="Tang K."/>
        </authorList>
    </citation>
    <scope>NUCLEOTIDE SEQUENCE [LARGE SCALE GENOMIC DNA]</scope>
    <source>
        <strain evidence="4">cv. Huhao1</strain>
        <tissue evidence="3">Leaf</tissue>
    </source>
</reference>
<dbReference type="EMBL" id="PKPP01005594">
    <property type="protein sequence ID" value="PWA59541.1"/>
    <property type="molecule type" value="Genomic_DNA"/>
</dbReference>
<dbReference type="CDD" id="cd06141">
    <property type="entry name" value="WRN_exo"/>
    <property type="match status" value="1"/>
</dbReference>
<dbReference type="InterPro" id="IPR051132">
    <property type="entry name" value="3-5_Exonuclease_domain"/>
</dbReference>
<dbReference type="GO" id="GO:0005634">
    <property type="term" value="C:nucleus"/>
    <property type="evidence" value="ECO:0007669"/>
    <property type="project" value="TreeGrafter"/>
</dbReference>
<dbReference type="InterPro" id="IPR036397">
    <property type="entry name" value="RNaseH_sf"/>
</dbReference>
<keyword evidence="1" id="KW-0540">Nuclease</keyword>
<dbReference type="OrthoDB" id="10261556at2759"/>
<keyword evidence="3" id="KW-0269">Exonuclease</keyword>
<dbReference type="STRING" id="35608.A0A2U1ME44"/>
<name>A0A2U1ME44_ARTAN</name>